<evidence type="ECO:0000313" key="9">
    <source>
        <dbReference type="Proteomes" id="UP000027002"/>
    </source>
</evidence>
<gene>
    <name evidence="8" type="ORF">UV8b_01157</name>
</gene>
<dbReference type="RefSeq" id="XP_042994589.1">
    <property type="nucleotide sequence ID" value="XM_043138655.1"/>
</dbReference>
<dbReference type="GeneID" id="66061935"/>
<evidence type="ECO:0000256" key="2">
    <source>
        <dbReference type="ARBA" id="ARBA00023015"/>
    </source>
</evidence>
<feature type="compositionally biased region" description="Low complexity" evidence="5">
    <location>
        <begin position="632"/>
        <end position="642"/>
    </location>
</feature>
<evidence type="ECO:0000256" key="6">
    <source>
        <dbReference type="SAM" id="Phobius"/>
    </source>
</evidence>
<dbReference type="SMART" id="SM00066">
    <property type="entry name" value="GAL4"/>
    <property type="match status" value="1"/>
</dbReference>
<dbReference type="InterPro" id="IPR007219">
    <property type="entry name" value="XnlR_reg_dom"/>
</dbReference>
<feature type="domain" description="Zn(2)-C6 fungal-type" evidence="7">
    <location>
        <begin position="21"/>
        <end position="52"/>
    </location>
</feature>
<keyword evidence="4" id="KW-0539">Nucleus</keyword>
<dbReference type="Gene3D" id="4.10.240.10">
    <property type="entry name" value="Zn(2)-C6 fungal-type DNA-binding domain"/>
    <property type="match status" value="1"/>
</dbReference>
<organism evidence="8 9">
    <name type="scientific">Ustilaginoidea virens</name>
    <name type="common">Rice false smut fungus</name>
    <name type="synonym">Villosiclava virens</name>
    <dbReference type="NCBI Taxonomy" id="1159556"/>
    <lineage>
        <taxon>Eukaryota</taxon>
        <taxon>Fungi</taxon>
        <taxon>Dikarya</taxon>
        <taxon>Ascomycota</taxon>
        <taxon>Pezizomycotina</taxon>
        <taxon>Sordariomycetes</taxon>
        <taxon>Hypocreomycetidae</taxon>
        <taxon>Hypocreales</taxon>
        <taxon>Clavicipitaceae</taxon>
        <taxon>Ustilaginoidea</taxon>
    </lineage>
</organism>
<keyword evidence="9" id="KW-1185">Reference proteome</keyword>
<dbReference type="SUPFAM" id="SSF57701">
    <property type="entry name" value="Zn2/Cys6 DNA-binding domain"/>
    <property type="match status" value="1"/>
</dbReference>
<feature type="region of interest" description="Disordered" evidence="5">
    <location>
        <begin position="44"/>
        <end position="134"/>
    </location>
</feature>
<reference evidence="8" key="1">
    <citation type="submission" date="2020-03" db="EMBL/GenBank/DDBJ databases">
        <title>A mixture of massive structural variations and highly conserved coding sequences in Ustilaginoidea virens genome.</title>
        <authorList>
            <person name="Zhang K."/>
            <person name="Zhao Z."/>
            <person name="Zhang Z."/>
            <person name="Li Y."/>
            <person name="Hsiang T."/>
            <person name="Sun W."/>
        </authorList>
    </citation>
    <scope>NUCLEOTIDE SEQUENCE</scope>
    <source>
        <strain evidence="8">UV-8b</strain>
    </source>
</reference>
<evidence type="ECO:0000256" key="3">
    <source>
        <dbReference type="ARBA" id="ARBA00023163"/>
    </source>
</evidence>
<feature type="compositionally biased region" description="Polar residues" evidence="5">
    <location>
        <begin position="93"/>
        <end position="106"/>
    </location>
</feature>
<evidence type="ECO:0000256" key="4">
    <source>
        <dbReference type="ARBA" id="ARBA00023242"/>
    </source>
</evidence>
<keyword evidence="2" id="KW-0805">Transcription regulation</keyword>
<dbReference type="OrthoDB" id="2351791at2759"/>
<dbReference type="CDD" id="cd00067">
    <property type="entry name" value="GAL4"/>
    <property type="match status" value="1"/>
</dbReference>
<keyword evidence="6" id="KW-1133">Transmembrane helix</keyword>
<name>A0A8E5HK32_USTVR</name>
<dbReference type="GO" id="GO:0006351">
    <property type="term" value="P:DNA-templated transcription"/>
    <property type="evidence" value="ECO:0007669"/>
    <property type="project" value="InterPro"/>
</dbReference>
<proteinExistence type="predicted"/>
<dbReference type="PROSITE" id="PS00463">
    <property type="entry name" value="ZN2_CY6_FUNGAL_1"/>
    <property type="match status" value="1"/>
</dbReference>
<dbReference type="PANTHER" id="PTHR47424">
    <property type="entry name" value="REGULATORY PROTEIN GAL4"/>
    <property type="match status" value="1"/>
</dbReference>
<dbReference type="GO" id="GO:0008270">
    <property type="term" value="F:zinc ion binding"/>
    <property type="evidence" value="ECO:0007669"/>
    <property type="project" value="InterPro"/>
</dbReference>
<dbReference type="GO" id="GO:0000435">
    <property type="term" value="P:positive regulation of transcription from RNA polymerase II promoter by galactose"/>
    <property type="evidence" value="ECO:0007669"/>
    <property type="project" value="TreeGrafter"/>
</dbReference>
<keyword evidence="1" id="KW-0479">Metal-binding</keyword>
<feature type="region of interest" description="Disordered" evidence="5">
    <location>
        <begin position="620"/>
        <end position="662"/>
    </location>
</feature>
<dbReference type="PROSITE" id="PS50048">
    <property type="entry name" value="ZN2_CY6_FUNGAL_2"/>
    <property type="match status" value="1"/>
</dbReference>
<keyword evidence="6" id="KW-0812">Transmembrane</keyword>
<feature type="compositionally biased region" description="Low complexity" evidence="5">
    <location>
        <begin position="107"/>
        <end position="130"/>
    </location>
</feature>
<dbReference type="GO" id="GO:0000978">
    <property type="term" value="F:RNA polymerase II cis-regulatory region sequence-specific DNA binding"/>
    <property type="evidence" value="ECO:0007669"/>
    <property type="project" value="TreeGrafter"/>
</dbReference>
<dbReference type="Pfam" id="PF04082">
    <property type="entry name" value="Fungal_trans"/>
    <property type="match status" value="1"/>
</dbReference>
<keyword evidence="3" id="KW-0804">Transcription</keyword>
<dbReference type="GO" id="GO:0005634">
    <property type="term" value="C:nucleus"/>
    <property type="evidence" value="ECO:0007669"/>
    <property type="project" value="TreeGrafter"/>
</dbReference>
<dbReference type="PANTHER" id="PTHR47424:SF9">
    <property type="entry name" value="TAH-2"/>
    <property type="match status" value="1"/>
</dbReference>
<dbReference type="InterPro" id="IPR001138">
    <property type="entry name" value="Zn2Cys6_DnaBD"/>
</dbReference>
<accession>A0A8E5HK32</accession>
<keyword evidence="6" id="KW-0472">Membrane</keyword>
<dbReference type="InterPro" id="IPR036864">
    <property type="entry name" value="Zn2-C6_fun-type_DNA-bd_sf"/>
</dbReference>
<dbReference type="Pfam" id="PF00172">
    <property type="entry name" value="Zn_clus"/>
    <property type="match status" value="1"/>
</dbReference>
<sequence>MDNGNHCGAPVPYIRSRIANACDGCKARKVKCDGKSPCGYCAGHQRPQSCHYSPQRPRRPTRQKLGVPAGSRGAAKAIARPSLDPPGSHDARNSSATPTGACGTSSPGVVDVDVDGDPTTTTTTPAGAAAAEDDTDVPREARLLFDAQGKLIFIGDCAPLSFFQSVRRLVTSRVGQQAFAPESSRYSVLENVPAGYSSRAQGSRAWGSMPNLRAVNLDDAVADYILATTGLVDLFDNSMLLDDVRLWAHRSHKPDDLTLIVNYLVLAIGSLRHNEAASREYFEYAQSKAYATLSGSLSVGTVQAFILVSLYMLCSCQITGAFLCFGIAARAAYSIGIHRTEVNARFGPQLHRQRDRLWKSVRTVDLFLSVSMGRPPSASDVDCTVPYRNVDTDGNEVLDLLNASVQILLITETIVLEIFSRRKISLQLTEGISRQLRDWSARWLQQLKDVIALTESRTSAEVSGACQVLSSYYYAVMLVSRPFLMYELVTRLSDTSASPARPSLTSGKSKLADACIDAASMMVDAVLDLIERGLLNGRAPLLVCWLFASSLVLGVGLLGGFGRILEKYCRMSIQALDHFAKTDGHATQYSLIAQSLLATGLEYLERCELQERLRRTENSSQLFGLIPPGPRTAPGGTTPGRAVSQQRGPSPAPASPRGRESLGRPLLQHQGLQSVPTSPPRPGDIDSAFLGLTESLMQTPHDYWNGSLGNDGDAGAALNLFPLLETGGGIDLAHYF</sequence>
<dbReference type="EMBL" id="CP072753">
    <property type="protein sequence ID" value="QUC16916.1"/>
    <property type="molecule type" value="Genomic_DNA"/>
</dbReference>
<dbReference type="SMART" id="SM00906">
    <property type="entry name" value="Fungal_trans"/>
    <property type="match status" value="1"/>
</dbReference>
<dbReference type="InterPro" id="IPR051127">
    <property type="entry name" value="Fungal_SecMet_Regulators"/>
</dbReference>
<dbReference type="Proteomes" id="UP000027002">
    <property type="component" value="Chromosome 1"/>
</dbReference>
<evidence type="ECO:0000256" key="5">
    <source>
        <dbReference type="SAM" id="MobiDB-lite"/>
    </source>
</evidence>
<dbReference type="CDD" id="cd12148">
    <property type="entry name" value="fungal_TF_MHR"/>
    <property type="match status" value="1"/>
</dbReference>
<dbReference type="KEGG" id="uvi:66061935"/>
<protein>
    <recommendedName>
        <fullName evidence="7">Zn(2)-C6 fungal-type domain-containing protein</fullName>
    </recommendedName>
</protein>
<feature type="transmembrane region" description="Helical" evidence="6">
    <location>
        <begin position="542"/>
        <end position="565"/>
    </location>
</feature>
<evidence type="ECO:0000256" key="1">
    <source>
        <dbReference type="ARBA" id="ARBA00022723"/>
    </source>
</evidence>
<dbReference type="GO" id="GO:0000981">
    <property type="term" value="F:DNA-binding transcription factor activity, RNA polymerase II-specific"/>
    <property type="evidence" value="ECO:0007669"/>
    <property type="project" value="InterPro"/>
</dbReference>
<dbReference type="AlphaFoldDB" id="A0A8E5HK32"/>
<evidence type="ECO:0000313" key="8">
    <source>
        <dbReference type="EMBL" id="QUC16916.1"/>
    </source>
</evidence>
<evidence type="ECO:0000259" key="7">
    <source>
        <dbReference type="PROSITE" id="PS50048"/>
    </source>
</evidence>